<comment type="caution">
    <text evidence="1">The sequence shown here is derived from an EMBL/GenBank/DDBJ whole genome shotgun (WGS) entry which is preliminary data.</text>
</comment>
<dbReference type="Proteomes" id="UP001597512">
    <property type="component" value="Unassembled WGS sequence"/>
</dbReference>
<reference evidence="2" key="1">
    <citation type="journal article" date="2019" name="Int. J. Syst. Evol. Microbiol.">
        <title>The Global Catalogue of Microorganisms (GCM) 10K type strain sequencing project: providing services to taxonomists for standard genome sequencing and annotation.</title>
        <authorList>
            <consortium name="The Broad Institute Genomics Platform"/>
            <consortium name="The Broad Institute Genome Sequencing Center for Infectious Disease"/>
            <person name="Wu L."/>
            <person name="Ma J."/>
        </authorList>
    </citation>
    <scope>NUCLEOTIDE SEQUENCE [LARGE SCALE GENOMIC DNA]</scope>
    <source>
        <strain evidence="2">KCTC 52490</strain>
    </source>
</reference>
<accession>A0ABW6AM49</accession>
<protein>
    <submittedName>
        <fullName evidence="1">Uncharacterized protein</fullName>
    </submittedName>
</protein>
<name>A0ABW6AM49_9BACT</name>
<evidence type="ECO:0000313" key="1">
    <source>
        <dbReference type="EMBL" id="MFD2936332.1"/>
    </source>
</evidence>
<dbReference type="RefSeq" id="WP_381505037.1">
    <property type="nucleotide sequence ID" value="NZ_JBHUOM010000023.1"/>
</dbReference>
<sequence length="97" mass="11417">MTTQELEALEPGTVIYIPTDWEVTIWQYAGKIPFRNWYTLLNAPDQDGVTDNRRPVYIDALHLLPATLDEQAAWLDVVKTLEERKQWIYKRKLIETV</sequence>
<organism evidence="1 2">
    <name type="scientific">Spirosoma flavum</name>
    <dbReference type="NCBI Taxonomy" id="2048557"/>
    <lineage>
        <taxon>Bacteria</taxon>
        <taxon>Pseudomonadati</taxon>
        <taxon>Bacteroidota</taxon>
        <taxon>Cytophagia</taxon>
        <taxon>Cytophagales</taxon>
        <taxon>Cytophagaceae</taxon>
        <taxon>Spirosoma</taxon>
    </lineage>
</organism>
<gene>
    <name evidence="1" type="ORF">ACFS25_21300</name>
</gene>
<evidence type="ECO:0000313" key="2">
    <source>
        <dbReference type="Proteomes" id="UP001597512"/>
    </source>
</evidence>
<dbReference type="EMBL" id="JBHUOM010000023">
    <property type="protein sequence ID" value="MFD2936332.1"/>
    <property type="molecule type" value="Genomic_DNA"/>
</dbReference>
<proteinExistence type="predicted"/>
<keyword evidence="2" id="KW-1185">Reference proteome</keyword>